<reference evidence="8" key="1">
    <citation type="submission" date="2018-11" db="EMBL/GenBank/DDBJ databases">
        <authorList>
            <person name="Alioto T."/>
            <person name="Alioto T."/>
        </authorList>
    </citation>
    <scope>NUCLEOTIDE SEQUENCE</scope>
</reference>
<evidence type="ECO:0000256" key="6">
    <source>
        <dbReference type="SAM" id="MobiDB-lite"/>
    </source>
</evidence>
<evidence type="ECO:0000256" key="2">
    <source>
        <dbReference type="ARBA" id="ARBA00022676"/>
    </source>
</evidence>
<dbReference type="GO" id="GO:0010629">
    <property type="term" value="P:negative regulation of gene expression"/>
    <property type="evidence" value="ECO:0007669"/>
    <property type="project" value="TreeGrafter"/>
</dbReference>
<dbReference type="InterPro" id="IPR002589">
    <property type="entry name" value="Macro_dom"/>
</dbReference>
<proteinExistence type="predicted"/>
<keyword evidence="5" id="KW-0539">Nucleus</keyword>
<comment type="subcellular location">
    <subcellularLocation>
        <location evidence="1">Nucleus</location>
    </subcellularLocation>
</comment>
<feature type="region of interest" description="Disordered" evidence="6">
    <location>
        <begin position="1"/>
        <end position="80"/>
    </location>
</feature>
<gene>
    <name evidence="8" type="ORF">MGAL_10B007316</name>
</gene>
<feature type="domain" description="Macro" evidence="7">
    <location>
        <begin position="577"/>
        <end position="765"/>
    </location>
</feature>
<dbReference type="PANTHER" id="PTHR14453">
    <property type="entry name" value="PARP/ZINC FINGER CCCH TYPE DOMAIN CONTAINING PROTEIN"/>
    <property type="match status" value="1"/>
</dbReference>
<keyword evidence="2" id="KW-0328">Glycosyltransferase</keyword>
<dbReference type="Proteomes" id="UP000596742">
    <property type="component" value="Unassembled WGS sequence"/>
</dbReference>
<keyword evidence="9" id="KW-1185">Reference proteome</keyword>
<name>A0A8B6H7Z7_MYTGA</name>
<organism evidence="8 9">
    <name type="scientific">Mytilus galloprovincialis</name>
    <name type="common">Mediterranean mussel</name>
    <dbReference type="NCBI Taxonomy" id="29158"/>
    <lineage>
        <taxon>Eukaryota</taxon>
        <taxon>Metazoa</taxon>
        <taxon>Spiralia</taxon>
        <taxon>Lophotrochozoa</taxon>
        <taxon>Mollusca</taxon>
        <taxon>Bivalvia</taxon>
        <taxon>Autobranchia</taxon>
        <taxon>Pteriomorphia</taxon>
        <taxon>Mytilida</taxon>
        <taxon>Mytiloidea</taxon>
        <taxon>Mytilidae</taxon>
        <taxon>Mytilinae</taxon>
        <taxon>Mytilus</taxon>
    </lineage>
</organism>
<dbReference type="InterPro" id="IPR043472">
    <property type="entry name" value="Macro_dom-like"/>
</dbReference>
<dbReference type="Pfam" id="PF01661">
    <property type="entry name" value="Macro"/>
    <property type="match status" value="2"/>
</dbReference>
<evidence type="ECO:0000256" key="4">
    <source>
        <dbReference type="ARBA" id="ARBA00023027"/>
    </source>
</evidence>
<keyword evidence="3" id="KW-0808">Transferase</keyword>
<dbReference type="InterPro" id="IPR052056">
    <property type="entry name" value="Mono-ARTD/PARP"/>
</dbReference>
<accession>A0A8B6H7Z7</accession>
<evidence type="ECO:0000313" key="9">
    <source>
        <dbReference type="Proteomes" id="UP000596742"/>
    </source>
</evidence>
<dbReference type="GO" id="GO:0003714">
    <property type="term" value="F:transcription corepressor activity"/>
    <property type="evidence" value="ECO:0007669"/>
    <property type="project" value="TreeGrafter"/>
</dbReference>
<dbReference type="GO" id="GO:0016757">
    <property type="term" value="F:glycosyltransferase activity"/>
    <property type="evidence" value="ECO:0007669"/>
    <property type="project" value="UniProtKB-KW"/>
</dbReference>
<dbReference type="SUPFAM" id="SSF52949">
    <property type="entry name" value="Macro domain-like"/>
    <property type="match status" value="3"/>
</dbReference>
<dbReference type="SMART" id="SM00506">
    <property type="entry name" value="A1pp"/>
    <property type="match status" value="2"/>
</dbReference>
<feature type="compositionally biased region" description="Basic and acidic residues" evidence="6">
    <location>
        <begin position="53"/>
        <end position="62"/>
    </location>
</feature>
<evidence type="ECO:0000256" key="3">
    <source>
        <dbReference type="ARBA" id="ARBA00022679"/>
    </source>
</evidence>
<dbReference type="GO" id="GO:0005737">
    <property type="term" value="C:cytoplasm"/>
    <property type="evidence" value="ECO:0007669"/>
    <property type="project" value="TreeGrafter"/>
</dbReference>
<feature type="compositionally biased region" description="Polar residues" evidence="6">
    <location>
        <begin position="66"/>
        <end position="79"/>
    </location>
</feature>
<evidence type="ECO:0000256" key="5">
    <source>
        <dbReference type="ARBA" id="ARBA00023242"/>
    </source>
</evidence>
<dbReference type="PROSITE" id="PS51154">
    <property type="entry name" value="MACRO"/>
    <property type="match status" value="2"/>
</dbReference>
<keyword evidence="4" id="KW-0520">NAD</keyword>
<evidence type="ECO:0000259" key="7">
    <source>
        <dbReference type="PROSITE" id="PS51154"/>
    </source>
</evidence>
<dbReference type="OrthoDB" id="6077599at2759"/>
<evidence type="ECO:0000313" key="8">
    <source>
        <dbReference type="EMBL" id="VDI75048.1"/>
    </source>
</evidence>
<feature type="domain" description="Macro" evidence="7">
    <location>
        <begin position="1180"/>
        <end position="1370"/>
    </location>
</feature>
<dbReference type="EMBL" id="UYJE01009622">
    <property type="protein sequence ID" value="VDI75048.1"/>
    <property type="molecule type" value="Genomic_DNA"/>
</dbReference>
<sequence length="1376" mass="155947">MADKVNKQRALSKTTVNTSITRATSKTTQKSVLTTSSQQNGAPGKPILKTGGKKKDQKKENDQESETAIENPSGHSNQNKFDEVLKLNKNKLQVLEKNEFFDKLRDINLEIDLKEDLVVMRGKTQQSIDEARYQIDKQCKQVVTRLDNIGNLRSKFLRKPEVAEYVNFILLHERAMCSWEVNEKVFDLLVFAQSQDVAVEGSKVIKDCIQTIEISNEQFEFTELKQFLQDNDKVSAVPRKKKGDTVLVMTNDQFVRYQRIFSSSPGPEDGTVQIMHVPLPVWKLEYFQKFSDLKLKALSNLYKVDHKFLDGHIELHGKDPGIVKTDIERMANELFISLDHTFGNTSRLTKAVQEKCVQLEKQKHCIISIDNKARLHSGWLGNHRDAMMHIMTMIGPVETSECDVLICPVTTNLEPFGCGKDIFRIGGKAVNADIAKLLKNSEETGTAIEPEEIIVIQNTGNLKCQMLLLTVIPPWARTRDVTLSSLYNCARRIINIIADTGYRSLGIPLDIADDFPSNMYASILINNFWKLRKKFGHFVHLYGYADTLSTVEDIDDFLISEIIVFGHMSRIVFDKHRPLLTEKQPSSIIVTIVEGSIVDMDDKVDVVVNATNHKDLEYGVVSRQLIHKAGRDIIVPEYLQAYPDGIGVCDVAVTEPGHLKCQKIFHGCLFGWIMNGSLSVKMLKLFITRCLAEAEQRQCTSIAFPALGSSLLVFPPVLVAKVMFKAVETFGEIEKPVHLKRVDFVLNPIEKEVIEIFENVQDWMVSRKNQLTSFKVGKLEWDMVKGSYTVKIKIVRTEKCLIEGFKKMSEMIELRRFHVVDIFLLNSRESVIIKDIRPSSFGPWTDEKNTKPSSSMSLHKQIDLIMTTILENTDKVYEENSQSDLTGKLSYIRVVRMFATTVDFKEMMKNLKNGGIEGGHGETSSWHIYEKKPEVYKYHIQAIGRKDDAEMVLDILKKDVANMEVPKKVVYKIAPPVKKVKRKIESLHNNGYHITLDEAGKKAVLEGTEKDAKEIRKELEDFIDNTLIINLSEDDFTALMHIGKKESWFKQIVSHTYDKGTLVLTMKKGLDPEPLLKKIKTKIEEIRKMAEIDVPLQKKMTLFLEEIEKEVEETVGGIACYMAFNKKRIVIKAPNMRKAHEAKSLVQIKIGVVIPVKRKKKKNGNQSKETTSMTEQQELKNGTKFITKEGINILAYPGEFQNLKVDCLVSPANRNLQHTKGIALNIAQAAGAQMEKECEEYLTEKGDLIIGTCCSTTAGNLPYHCIIHTVGPTWHAYGDEKKNCLEDLKAAIVCSLHHANAHRHKSIAFTSVGTGIFGIPKPFCAIQYYKGIEEYGKNINTDENSVKDVHFIDTDESMCQILQKTFTKYLGEGKPI</sequence>
<comment type="caution">
    <text evidence="8">The sequence shown here is derived from an EMBL/GenBank/DDBJ whole genome shotgun (WGS) entry which is preliminary data.</text>
</comment>
<protein>
    <recommendedName>
        <fullName evidence="7">Macro domain-containing protein</fullName>
    </recommendedName>
</protein>
<dbReference type="PANTHER" id="PTHR14453:SF67">
    <property type="entry name" value="POLY [ADP-RIBOSE] POLYMERASE"/>
    <property type="match status" value="1"/>
</dbReference>
<dbReference type="Gene3D" id="3.40.220.10">
    <property type="entry name" value="Leucine Aminopeptidase, subunit E, domain 1"/>
    <property type="match status" value="3"/>
</dbReference>
<evidence type="ECO:0000256" key="1">
    <source>
        <dbReference type="ARBA" id="ARBA00004123"/>
    </source>
</evidence>
<dbReference type="GO" id="GO:0005634">
    <property type="term" value="C:nucleus"/>
    <property type="evidence" value="ECO:0007669"/>
    <property type="project" value="UniProtKB-SubCell"/>
</dbReference>
<feature type="compositionally biased region" description="Polar residues" evidence="6">
    <location>
        <begin position="9"/>
        <end position="41"/>
    </location>
</feature>